<reference evidence="2" key="1">
    <citation type="journal article" date="2019" name="Int. J. Syst. Evol. Microbiol.">
        <title>The Global Catalogue of Microorganisms (GCM) 10K type strain sequencing project: providing services to taxonomists for standard genome sequencing and annotation.</title>
        <authorList>
            <consortium name="The Broad Institute Genomics Platform"/>
            <consortium name="The Broad Institute Genome Sequencing Center for Infectious Disease"/>
            <person name="Wu L."/>
            <person name="Ma J."/>
        </authorList>
    </citation>
    <scope>NUCLEOTIDE SEQUENCE [LARGE SCALE GENOMIC DNA]</scope>
    <source>
        <strain evidence="2">KCTC 22814</strain>
    </source>
</reference>
<dbReference type="RefSeq" id="WP_320183771.1">
    <property type="nucleotide sequence ID" value="NZ_CP138332.1"/>
</dbReference>
<evidence type="ECO:0000313" key="2">
    <source>
        <dbReference type="Proteomes" id="UP001597525"/>
    </source>
</evidence>
<evidence type="ECO:0008006" key="3">
    <source>
        <dbReference type="Google" id="ProtNLM"/>
    </source>
</evidence>
<gene>
    <name evidence="1" type="ORF">ACFS7Y_01185</name>
</gene>
<evidence type="ECO:0000313" key="1">
    <source>
        <dbReference type="EMBL" id="MFD2965977.1"/>
    </source>
</evidence>
<comment type="caution">
    <text evidence="1">The sequence shown here is derived from an EMBL/GenBank/DDBJ whole genome shotgun (WGS) entry which is preliminary data.</text>
</comment>
<accession>A0ABW6B996</accession>
<organism evidence="1 2">
    <name type="scientific">Sphingobacterium bambusae</name>
    <dbReference type="NCBI Taxonomy" id="662858"/>
    <lineage>
        <taxon>Bacteria</taxon>
        <taxon>Pseudomonadati</taxon>
        <taxon>Bacteroidota</taxon>
        <taxon>Sphingobacteriia</taxon>
        <taxon>Sphingobacteriales</taxon>
        <taxon>Sphingobacteriaceae</taxon>
        <taxon>Sphingobacterium</taxon>
    </lineage>
</organism>
<name>A0ABW6B996_9SPHI</name>
<sequence>MKNIGFLIIALCAAVHLRGQELKDSTIAAGVYSARFERVVAEGGVTVPLGSMRQHMNVAPNIGFWIRQKRSERSVVNYGTSLNFPAQRRFNYSRSEETAITRSFSGFVGAQFDKVFPLSYRRYVDVEWGTAVGYAFYFYDDLRARDAYAALPRDVKTDKDNPTFIKPLSSVFIGQSLKLRIRDFGMQARYNFTPYSAFSRVVDSSFGMHSVSIGLFYRQ</sequence>
<dbReference type="EMBL" id="JBHUPB010000003">
    <property type="protein sequence ID" value="MFD2965977.1"/>
    <property type="molecule type" value="Genomic_DNA"/>
</dbReference>
<keyword evidence="2" id="KW-1185">Reference proteome</keyword>
<dbReference type="Proteomes" id="UP001597525">
    <property type="component" value="Unassembled WGS sequence"/>
</dbReference>
<proteinExistence type="predicted"/>
<protein>
    <recommendedName>
        <fullName evidence="3">Outer membrane protein beta-barrel domain-containing protein</fullName>
    </recommendedName>
</protein>